<dbReference type="AlphaFoldDB" id="A0A7X1V4R8"/>
<comment type="caution">
    <text evidence="1">The sequence shown here is derived from an EMBL/GenBank/DDBJ whole genome shotgun (WGS) entry which is preliminary data.</text>
</comment>
<evidence type="ECO:0000313" key="2">
    <source>
        <dbReference type="Proteomes" id="UP000467560"/>
    </source>
</evidence>
<protein>
    <submittedName>
        <fullName evidence="1">Uncharacterized protein</fullName>
    </submittedName>
</protein>
<dbReference type="Proteomes" id="UP000467560">
    <property type="component" value="Unassembled WGS sequence"/>
</dbReference>
<reference evidence="1 2" key="1">
    <citation type="submission" date="2019-10" db="EMBL/GenBank/DDBJ databases">
        <title>Streptococcus mitis of the oral and urogenital tracts.</title>
        <authorList>
            <person name="Price T."/>
            <person name="Mores C.R."/>
            <person name="Putonti C."/>
            <person name="Wolfe A.J."/>
        </authorList>
    </citation>
    <scope>NUCLEOTIDE SEQUENCE [LARGE SCALE GENOMIC DNA]</scope>
    <source>
        <strain evidence="1 2">SM16</strain>
    </source>
</reference>
<organism evidence="1 2">
    <name type="scientific">Streptococcus mitis</name>
    <dbReference type="NCBI Taxonomy" id="28037"/>
    <lineage>
        <taxon>Bacteria</taxon>
        <taxon>Bacillati</taxon>
        <taxon>Bacillota</taxon>
        <taxon>Bacilli</taxon>
        <taxon>Lactobacillales</taxon>
        <taxon>Streptococcaceae</taxon>
        <taxon>Streptococcus</taxon>
        <taxon>Streptococcus mitis group</taxon>
    </lineage>
</organism>
<proteinExistence type="predicted"/>
<dbReference type="EMBL" id="WIJK01000009">
    <property type="protein sequence ID" value="MQQ52227.1"/>
    <property type="molecule type" value="Genomic_DNA"/>
</dbReference>
<evidence type="ECO:0000313" key="1">
    <source>
        <dbReference type="EMBL" id="MQQ52227.1"/>
    </source>
</evidence>
<accession>A0A7X1V4R8</accession>
<name>A0A7X1V4R8_STRMT</name>
<gene>
    <name evidence="1" type="ORF">GEZ89_04475</name>
</gene>
<sequence length="96" mass="11462">MPCYKCDKFSIALFLKTFHPNLEWLSKYLELNKELAPYQNNDYHSETKNNIYYHCFWVQWLRGLLLLPPIKNQYLKKTRKLVIGSIALRRDGVAVV</sequence>